<dbReference type="RefSeq" id="WP_109941814.1">
    <property type="nucleotide sequence ID" value="NZ_CP176366.1"/>
</dbReference>
<sequence>MDKGVYVLLIETKACTIKAGSLGSVFIRQGWHAYVGSALGTGGFARVQRHLNLNRNKDKNPRWHIDYLLLSPLCSVKNVYCIITDKRLECVVAAGIEGEEIPHFGSSDCSCKSHLFYFPDNPHKNLLASLNEISGQYKTEADPCTILSREILPGKGIV</sequence>
<comment type="caution">
    <text evidence="1">The sequence shown here is derived from an EMBL/GenBank/DDBJ whole genome shotgun (WGS) entry which is preliminary data.</text>
</comment>
<dbReference type="PANTHER" id="PTHR37460">
    <property type="entry name" value="ENDONUCLEASE III"/>
    <property type="match status" value="1"/>
</dbReference>
<proteinExistence type="predicted"/>
<keyword evidence="2" id="KW-1185">Reference proteome</keyword>
<accession>A0A2V2N3H7</accession>
<dbReference type="InterPro" id="IPR002837">
    <property type="entry name" value="DUF123"/>
</dbReference>
<dbReference type="AlphaFoldDB" id="A0A2V2N3H7"/>
<dbReference type="Pfam" id="PF01986">
    <property type="entry name" value="DUF123"/>
    <property type="match status" value="1"/>
</dbReference>
<organism evidence="1 2">
    <name type="scientific">Methanospirillum stamsii</name>
    <dbReference type="NCBI Taxonomy" id="1277351"/>
    <lineage>
        <taxon>Archaea</taxon>
        <taxon>Methanobacteriati</taxon>
        <taxon>Methanobacteriota</taxon>
        <taxon>Stenosarchaea group</taxon>
        <taxon>Methanomicrobia</taxon>
        <taxon>Methanomicrobiales</taxon>
        <taxon>Methanospirillaceae</taxon>
        <taxon>Methanospirillum</taxon>
    </lineage>
</organism>
<dbReference type="GeneID" id="97608961"/>
<gene>
    <name evidence="1" type="ORF">DLD82_14355</name>
</gene>
<reference evidence="1 2" key="1">
    <citation type="submission" date="2018-05" db="EMBL/GenBank/DDBJ databases">
        <title>Draft genome of Methanospirillum stamsii Pt1.</title>
        <authorList>
            <person name="Dueholm M.S."/>
            <person name="Nielsen P.H."/>
            <person name="Bakmann L.F."/>
            <person name="Otzen D.E."/>
        </authorList>
    </citation>
    <scope>NUCLEOTIDE SEQUENCE [LARGE SCALE GENOMIC DNA]</scope>
    <source>
        <strain evidence="1 2">Pt1</strain>
    </source>
</reference>
<dbReference type="OrthoDB" id="17296at2157"/>
<evidence type="ECO:0000313" key="2">
    <source>
        <dbReference type="Proteomes" id="UP000245934"/>
    </source>
</evidence>
<dbReference type="Proteomes" id="UP000245934">
    <property type="component" value="Unassembled WGS sequence"/>
</dbReference>
<name>A0A2V2N3H7_9EURY</name>
<dbReference type="PANTHER" id="PTHR37460:SF1">
    <property type="entry name" value="ENDONUCLEASE III"/>
    <property type="match status" value="1"/>
</dbReference>
<evidence type="ECO:0000313" key="1">
    <source>
        <dbReference type="EMBL" id="PWR71078.1"/>
    </source>
</evidence>
<protein>
    <submittedName>
        <fullName evidence="1">DUF123 domain-containing protein</fullName>
    </submittedName>
</protein>
<dbReference type="CDD" id="cd10441">
    <property type="entry name" value="GIY-YIG_COG1833"/>
    <property type="match status" value="1"/>
</dbReference>
<dbReference type="EMBL" id="QGMZ01000038">
    <property type="protein sequence ID" value="PWR71078.1"/>
    <property type="molecule type" value="Genomic_DNA"/>
</dbReference>